<dbReference type="AlphaFoldDB" id="A0A6I3KKE7"/>
<sequence length="328" mass="36585">MAFRFKLGEPFDEGSRRIAVEQIERAQSSLHDKRDQAVSVHEARKSLKRLRALLRLVRPAMGEQVFRAENGQLRDIGLSLSGARDRHVLLETVDKLERAGRLGRKGLADTLRQTIAAANGEGTPLGTRGALARLAEAKKRLADMQIAGTGFEVVAPGLERSYRRCRRAFSAAYREPSDEAFHEWRKGAQAHWRQMTLLSRGWPDYLGARAAEARNLSQLLGDDHDLAVLVAFVHSDAGAGLRGEQAALIERAAREGQDQLRLSARPYGERLFADGPKRLCRNIGVYWKAAFDAKEHEVDADQSRPAQPAQRVRRQSAPRRRAAAHPKV</sequence>
<dbReference type="InterPro" id="IPR038186">
    <property type="entry name" value="CHAD_dom_sf"/>
</dbReference>
<dbReference type="SMART" id="SM00880">
    <property type="entry name" value="CHAD"/>
    <property type="match status" value="1"/>
</dbReference>
<dbReference type="Pfam" id="PF05235">
    <property type="entry name" value="CHAD"/>
    <property type="match status" value="1"/>
</dbReference>
<evidence type="ECO:0000313" key="4">
    <source>
        <dbReference type="Proteomes" id="UP000440694"/>
    </source>
</evidence>
<feature type="domain" description="CHAD" evidence="2">
    <location>
        <begin position="8"/>
        <end position="277"/>
    </location>
</feature>
<feature type="region of interest" description="Disordered" evidence="1">
    <location>
        <begin position="297"/>
        <end position="328"/>
    </location>
</feature>
<organism evidence="3 4">
    <name type="scientific">Hyphomicrobium album</name>
    <dbReference type="NCBI Taxonomy" id="2665159"/>
    <lineage>
        <taxon>Bacteria</taxon>
        <taxon>Pseudomonadati</taxon>
        <taxon>Pseudomonadota</taxon>
        <taxon>Alphaproteobacteria</taxon>
        <taxon>Hyphomicrobiales</taxon>
        <taxon>Hyphomicrobiaceae</taxon>
        <taxon>Hyphomicrobium</taxon>
    </lineage>
</organism>
<evidence type="ECO:0000259" key="2">
    <source>
        <dbReference type="PROSITE" id="PS51708"/>
    </source>
</evidence>
<gene>
    <name evidence="3" type="ORF">GIW81_07610</name>
</gene>
<reference evidence="3 4" key="1">
    <citation type="submission" date="2019-11" db="EMBL/GenBank/DDBJ databases">
        <title>Identification of a novel strain.</title>
        <authorList>
            <person name="Xu Q."/>
            <person name="Wang G."/>
        </authorList>
    </citation>
    <scope>NUCLEOTIDE SEQUENCE [LARGE SCALE GENOMIC DNA]</scope>
    <source>
        <strain evidence="4">xq</strain>
    </source>
</reference>
<comment type="caution">
    <text evidence="3">The sequence shown here is derived from an EMBL/GenBank/DDBJ whole genome shotgun (WGS) entry which is preliminary data.</text>
</comment>
<evidence type="ECO:0000256" key="1">
    <source>
        <dbReference type="SAM" id="MobiDB-lite"/>
    </source>
</evidence>
<dbReference type="PROSITE" id="PS51708">
    <property type="entry name" value="CHAD"/>
    <property type="match status" value="1"/>
</dbReference>
<name>A0A6I3KKE7_9HYPH</name>
<keyword evidence="4" id="KW-1185">Reference proteome</keyword>
<proteinExistence type="predicted"/>
<dbReference type="PANTHER" id="PTHR39339:SF1">
    <property type="entry name" value="CHAD DOMAIN-CONTAINING PROTEIN"/>
    <property type="match status" value="1"/>
</dbReference>
<feature type="compositionally biased region" description="Basic residues" evidence="1">
    <location>
        <begin position="311"/>
        <end position="328"/>
    </location>
</feature>
<dbReference type="Proteomes" id="UP000440694">
    <property type="component" value="Unassembled WGS sequence"/>
</dbReference>
<accession>A0A6I3KKE7</accession>
<evidence type="ECO:0000313" key="3">
    <source>
        <dbReference type="EMBL" id="MTD94202.1"/>
    </source>
</evidence>
<dbReference type="PANTHER" id="PTHR39339">
    <property type="entry name" value="SLR1444 PROTEIN"/>
    <property type="match status" value="1"/>
</dbReference>
<dbReference type="InterPro" id="IPR007899">
    <property type="entry name" value="CHAD_dom"/>
</dbReference>
<dbReference type="EMBL" id="WMBQ01000001">
    <property type="protein sequence ID" value="MTD94202.1"/>
    <property type="molecule type" value="Genomic_DNA"/>
</dbReference>
<dbReference type="Gene3D" id="1.40.20.10">
    <property type="entry name" value="CHAD domain"/>
    <property type="match status" value="1"/>
</dbReference>
<protein>
    <submittedName>
        <fullName evidence="3">CHAD domain-containing protein</fullName>
    </submittedName>
</protein>